<dbReference type="EMBL" id="NRRV01000031">
    <property type="protein sequence ID" value="MBK1631742.1"/>
    <property type="molecule type" value="Genomic_DNA"/>
</dbReference>
<dbReference type="Gene3D" id="3.40.50.1000">
    <property type="entry name" value="HAD superfamily/HAD-like"/>
    <property type="match status" value="1"/>
</dbReference>
<reference evidence="2 3" key="1">
    <citation type="journal article" date="2020" name="Microorganisms">
        <title>Osmotic Adaptation and Compatible Solute Biosynthesis of Phototrophic Bacteria as Revealed from Genome Analyses.</title>
        <authorList>
            <person name="Imhoff J.F."/>
            <person name="Rahn T."/>
            <person name="Kunzel S."/>
            <person name="Keller A."/>
            <person name="Neulinger S.C."/>
        </authorList>
    </citation>
    <scope>NUCLEOTIDE SEQUENCE [LARGE SCALE GENOMIC DNA]</scope>
    <source>
        <strain evidence="2 3">DSM 6210</strain>
    </source>
</reference>
<evidence type="ECO:0008006" key="4">
    <source>
        <dbReference type="Google" id="ProtNLM"/>
    </source>
</evidence>
<dbReference type="InterPro" id="IPR036412">
    <property type="entry name" value="HAD-like_sf"/>
</dbReference>
<comment type="caution">
    <text evidence="2">The sequence shown here is derived from an EMBL/GenBank/DDBJ whole genome shotgun (WGS) entry which is preliminary data.</text>
</comment>
<keyword evidence="3" id="KW-1185">Reference proteome</keyword>
<dbReference type="Pfam" id="PF13242">
    <property type="entry name" value="Hydrolase_like"/>
    <property type="match status" value="1"/>
</dbReference>
<name>A0ABS1CIL3_9GAMM</name>
<gene>
    <name evidence="2" type="ORF">CKO31_13500</name>
</gene>
<dbReference type="RefSeq" id="WP_306341740.1">
    <property type="nucleotide sequence ID" value="NZ_NRRV01000031.1"/>
</dbReference>
<evidence type="ECO:0000256" key="1">
    <source>
        <dbReference type="SAM" id="MobiDB-lite"/>
    </source>
</evidence>
<evidence type="ECO:0000313" key="2">
    <source>
        <dbReference type="EMBL" id="MBK1631742.1"/>
    </source>
</evidence>
<evidence type="ECO:0000313" key="3">
    <source>
        <dbReference type="Proteomes" id="UP000748752"/>
    </source>
</evidence>
<feature type="region of interest" description="Disordered" evidence="1">
    <location>
        <begin position="1"/>
        <end position="21"/>
    </location>
</feature>
<sequence length="67" mass="6964">MQAVASARRAPSRSDAAARAASDRVRNTFGVAAQDCVMVGDRPVTDIAGAVYVGMRAALVRPGRFAT</sequence>
<accession>A0ABS1CIL3</accession>
<dbReference type="Proteomes" id="UP000748752">
    <property type="component" value="Unassembled WGS sequence"/>
</dbReference>
<feature type="compositionally biased region" description="Low complexity" evidence="1">
    <location>
        <begin position="1"/>
        <end position="20"/>
    </location>
</feature>
<proteinExistence type="predicted"/>
<dbReference type="SUPFAM" id="SSF56784">
    <property type="entry name" value="HAD-like"/>
    <property type="match status" value="1"/>
</dbReference>
<protein>
    <recommendedName>
        <fullName evidence="4">HAD hydrolase-like protein</fullName>
    </recommendedName>
</protein>
<dbReference type="InterPro" id="IPR023214">
    <property type="entry name" value="HAD_sf"/>
</dbReference>
<organism evidence="2 3">
    <name type="scientific">Thiohalocapsa halophila</name>
    <dbReference type="NCBI Taxonomy" id="69359"/>
    <lineage>
        <taxon>Bacteria</taxon>
        <taxon>Pseudomonadati</taxon>
        <taxon>Pseudomonadota</taxon>
        <taxon>Gammaproteobacteria</taxon>
        <taxon>Chromatiales</taxon>
        <taxon>Chromatiaceae</taxon>
        <taxon>Thiohalocapsa</taxon>
    </lineage>
</organism>